<dbReference type="AlphaFoldDB" id="A0AA36IBW4"/>
<accession>A0AA36IBW4</accession>
<dbReference type="EMBL" id="CAUJNA010001060">
    <property type="protein sequence ID" value="CAJ1383918.1"/>
    <property type="molecule type" value="Genomic_DNA"/>
</dbReference>
<evidence type="ECO:0000313" key="2">
    <source>
        <dbReference type="EMBL" id="CAJ1383918.1"/>
    </source>
</evidence>
<protein>
    <submittedName>
        <fullName evidence="2">Uncharacterized protein</fullName>
    </submittedName>
</protein>
<organism evidence="2 3">
    <name type="scientific">Effrenium voratum</name>
    <dbReference type="NCBI Taxonomy" id="2562239"/>
    <lineage>
        <taxon>Eukaryota</taxon>
        <taxon>Sar</taxon>
        <taxon>Alveolata</taxon>
        <taxon>Dinophyceae</taxon>
        <taxon>Suessiales</taxon>
        <taxon>Symbiodiniaceae</taxon>
        <taxon>Effrenium</taxon>
    </lineage>
</organism>
<keyword evidence="3" id="KW-1185">Reference proteome</keyword>
<comment type="caution">
    <text evidence="2">The sequence shown here is derived from an EMBL/GenBank/DDBJ whole genome shotgun (WGS) entry which is preliminary data.</text>
</comment>
<proteinExistence type="predicted"/>
<reference evidence="2" key="1">
    <citation type="submission" date="2023-08" db="EMBL/GenBank/DDBJ databases">
        <authorList>
            <person name="Chen Y."/>
            <person name="Shah S."/>
            <person name="Dougan E. K."/>
            <person name="Thang M."/>
            <person name="Chan C."/>
        </authorList>
    </citation>
    <scope>NUCLEOTIDE SEQUENCE</scope>
</reference>
<keyword evidence="1" id="KW-0812">Transmembrane</keyword>
<feature type="transmembrane region" description="Helical" evidence="1">
    <location>
        <begin position="195"/>
        <end position="220"/>
    </location>
</feature>
<gene>
    <name evidence="2" type="ORF">EVOR1521_LOCUS10904</name>
</gene>
<name>A0AA36IBW4_9DINO</name>
<keyword evidence="1" id="KW-1133">Transmembrane helix</keyword>
<dbReference type="Proteomes" id="UP001178507">
    <property type="component" value="Unassembled WGS sequence"/>
</dbReference>
<sequence length="401" mass="43694">MAAAVAAVGLGLAGVAWLSRGAVTEYWRQADVKWHVLKELAARQAVVLLQVAQLYGVLAALAPDPSTGEGASRESFWERTYVDALQLNLAQAQDAFRLQCLWDGDKVRLASALASPMAPLVMLLACGLLEIFQPSVGAGATFKILTIFFIGGARESAALLRCQLVDKGGVPLGEFAFLQKLPFLLCSGTEGPIKWVYAVGYGTGAVYVGVIPVALLCLYMRQHSVLRPSKTITAHAKRAKKSWITKLLSLRALEEHTEVNDEHLLAAAVAHMAVTFQGKVWLQLQDGQAEMKTPESEGRAAAELTVSSFLDSGDEIATTLRSRAIMKMLVERCEMEKASKSDRFLSGAKEVFFKYAFCRFVWMEMVQKLLAVGLVTEAQQQLEALQKGQAVELVVKTVSFI</sequence>
<evidence type="ECO:0000313" key="3">
    <source>
        <dbReference type="Proteomes" id="UP001178507"/>
    </source>
</evidence>
<evidence type="ECO:0000256" key="1">
    <source>
        <dbReference type="SAM" id="Phobius"/>
    </source>
</evidence>
<keyword evidence="1" id="KW-0472">Membrane</keyword>